<evidence type="ECO:0000259" key="1">
    <source>
        <dbReference type="Pfam" id="PF12697"/>
    </source>
</evidence>
<dbReference type="InterPro" id="IPR029058">
    <property type="entry name" value="AB_hydrolase_fold"/>
</dbReference>
<feature type="domain" description="AB hydrolase-1" evidence="1">
    <location>
        <begin position="15"/>
        <end position="226"/>
    </location>
</feature>
<dbReference type="InterPro" id="IPR045889">
    <property type="entry name" value="MES/HNL"/>
</dbReference>
<dbReference type="SUPFAM" id="SSF53474">
    <property type="entry name" value="alpha/beta-Hydrolases"/>
    <property type="match status" value="1"/>
</dbReference>
<comment type="caution">
    <text evidence="2">The sequence shown here is derived from an EMBL/GenBank/DDBJ whole genome shotgun (WGS) entry which is preliminary data.</text>
</comment>
<dbReference type="PANTHER" id="PTHR10992:SF1086">
    <property type="entry name" value="AB HYDROLASE-1 DOMAIN-CONTAINING PROTEIN"/>
    <property type="match status" value="1"/>
</dbReference>
<keyword evidence="3" id="KW-1185">Reference proteome</keyword>
<gene>
    <name evidence="2" type="ORF">AXG93_1658s1050</name>
</gene>
<dbReference type="GO" id="GO:0080030">
    <property type="term" value="F:methyl indole-3-acetate esterase activity"/>
    <property type="evidence" value="ECO:0007669"/>
    <property type="project" value="TreeGrafter"/>
</dbReference>
<dbReference type="Pfam" id="PF12697">
    <property type="entry name" value="Abhydrolase_6"/>
    <property type="match status" value="1"/>
</dbReference>
<name>A0A176WL56_MARPO</name>
<dbReference type="InterPro" id="IPR000073">
    <property type="entry name" value="AB_hydrolase_1"/>
</dbReference>
<dbReference type="GO" id="GO:0080032">
    <property type="term" value="F:methyl jasmonate esterase activity"/>
    <property type="evidence" value="ECO:0007669"/>
    <property type="project" value="TreeGrafter"/>
</dbReference>
<protein>
    <recommendedName>
        <fullName evidence="1">AB hydrolase-1 domain-containing protein</fullName>
    </recommendedName>
</protein>
<sequence length="300" mass="32972">MDQIAADAAPAKRTMVFVHGAGHGAWCWYQVVTMMQAAGFNTVTLDLTSAGLDRTPADNVMTISQYAKPLTDFLSDRSSSEPKVVLVGHSLGGVSVSYAMEAHPDKVDKAIFLSALMPQHGETPLEVIGPYFAALLQVGLFKPQQADGSSSPTSVAVNRTVAPSFFYNQSPAEQINLALSLLDDTPLSVFDEVMTLTPKRYGSISRYYILCGMDKTVPFNVQDYFKLSRLESRTFNFRVSVKSDRWKWLDFEELMSTDNKSLFTAGIAGTAGQGYRVNGDNKKRALTESRDFIIRVVALP</sequence>
<dbReference type="Proteomes" id="UP000077202">
    <property type="component" value="Unassembled WGS sequence"/>
</dbReference>
<accession>A0A176WL56</accession>
<dbReference type="AlphaFoldDB" id="A0A176WL56"/>
<dbReference type="Gene3D" id="3.40.50.1820">
    <property type="entry name" value="alpha/beta hydrolase"/>
    <property type="match status" value="1"/>
</dbReference>
<dbReference type="EMBL" id="LVLJ01000474">
    <property type="protein sequence ID" value="OAE33897.1"/>
    <property type="molecule type" value="Genomic_DNA"/>
</dbReference>
<dbReference type="PANTHER" id="PTHR10992">
    <property type="entry name" value="METHYLESTERASE FAMILY MEMBER"/>
    <property type="match status" value="1"/>
</dbReference>
<evidence type="ECO:0000313" key="2">
    <source>
        <dbReference type="EMBL" id="OAE33897.1"/>
    </source>
</evidence>
<reference evidence="2" key="1">
    <citation type="submission" date="2016-03" db="EMBL/GenBank/DDBJ databases">
        <title>Mechanisms controlling the formation of the plant cell surface in tip-growing cells are functionally conserved among land plants.</title>
        <authorList>
            <person name="Honkanen S."/>
            <person name="Jones V.A."/>
            <person name="Morieri G."/>
            <person name="Champion C."/>
            <person name="Hetherington A.J."/>
            <person name="Kelly S."/>
            <person name="Saint-Marcoux D."/>
            <person name="Proust H."/>
            <person name="Prescott H."/>
            <person name="Dolan L."/>
        </authorList>
    </citation>
    <scope>NUCLEOTIDE SEQUENCE [LARGE SCALE GENOMIC DNA]</scope>
    <source>
        <tissue evidence="2">Whole gametophyte</tissue>
    </source>
</reference>
<evidence type="ECO:0000313" key="3">
    <source>
        <dbReference type="Proteomes" id="UP000077202"/>
    </source>
</evidence>
<proteinExistence type="predicted"/>
<organism evidence="2 3">
    <name type="scientific">Marchantia polymorpha subsp. ruderalis</name>
    <dbReference type="NCBI Taxonomy" id="1480154"/>
    <lineage>
        <taxon>Eukaryota</taxon>
        <taxon>Viridiplantae</taxon>
        <taxon>Streptophyta</taxon>
        <taxon>Embryophyta</taxon>
        <taxon>Marchantiophyta</taxon>
        <taxon>Marchantiopsida</taxon>
        <taxon>Marchantiidae</taxon>
        <taxon>Marchantiales</taxon>
        <taxon>Marchantiaceae</taxon>
        <taxon>Marchantia</taxon>
    </lineage>
</organism>